<proteinExistence type="predicted"/>
<dbReference type="GO" id="GO:0015031">
    <property type="term" value="P:protein transport"/>
    <property type="evidence" value="ECO:0007669"/>
    <property type="project" value="UniProtKB-KW"/>
</dbReference>
<dbReference type="AlphaFoldDB" id="A0A210PIR4"/>
<dbReference type="GO" id="GO:0005829">
    <property type="term" value="C:cytosol"/>
    <property type="evidence" value="ECO:0007669"/>
    <property type="project" value="GOC"/>
</dbReference>
<evidence type="ECO:0000256" key="3">
    <source>
        <dbReference type="ARBA" id="ARBA00023054"/>
    </source>
</evidence>
<dbReference type="STRING" id="6573.A0A210PIR4"/>
<evidence type="ECO:0000256" key="1">
    <source>
        <dbReference type="ARBA" id="ARBA00022448"/>
    </source>
</evidence>
<dbReference type="Pfam" id="PF10474">
    <property type="entry name" value="Syndetin_C"/>
    <property type="match status" value="1"/>
</dbReference>
<dbReference type="PANTHER" id="PTHR13258">
    <property type="entry name" value="SYNDETIN"/>
    <property type="match status" value="1"/>
</dbReference>
<feature type="domain" description="Vacuolar protein sorting-associated protein 54 N-terminal" evidence="6">
    <location>
        <begin position="57"/>
        <end position="348"/>
    </location>
</feature>
<dbReference type="InterPro" id="IPR019514">
    <property type="entry name" value="Syndetin_C"/>
</dbReference>
<keyword evidence="8" id="KW-1185">Reference proteome</keyword>
<sequence>MAVMDIKRKFQNFLRKQESVQSPVEDDINHDLFTGEPAITKYKHSHMVNPHEEQEVLENIEEVYYNDEDVDTSSFELQKVPEDPDLDQIDRDRQKLRKQLQVVSKKVSDVVLQNHPAYAAELQRVMELQKTLQLASIICANGRRQLSGARKSFTTASLKMLANYRKRQQLIGLLKSLRTIKTLQRTDLRLREMMEEEDYCSAIQLCLECQKAASTFKHFTCISELSSKLQDTLEMIEEQLDVALSKTCSHFDIVHYEKVQIAYRLLDKTQTAMDQLHMHFTSAIHSTAFQIVLGYVELCAGTGNSNFQKRPYVDLCKNITQESFKPCLVDLCKALWEVMKSYHKTIQWHESHDEEFIRESGVDVDITLKMKYIRQKLDHGLTRIWHDVQQKVKIYILGTDMANFKLEDFIRVLDLVNRLIEIGEEFCGSKSEGLQDSLKQQSLNYFKNHHRYRMEELGMFLENEGWEICPVKSNFTLLQLLEFRFMQSWTRSPATNSLVHSQQEVEGEESLPNGHNREGGRYFDQYKDEGSPFDVQPDEEENEDVFSGSWDDEDGEGRDTDSDEPDELKQDYIDELTGEAQSNRQYRRRTSRNKNQRHIPIVTNTTLNVLRVIGKYMQMMTVLKPIAFDVINSMSQLFEYYLYTVHIFFGADTWVMNERSLNNRMHMTLQRIRNNLIAEAPIPGAPPTDQENGRDKFPQPHLSPIVDLSGSGRLFGLAERVVAAESLVFLASQMELLYPHLEAMIPGNKKVFLQQFFSQTVKMAAELRKPVYWTVSVQAVDYDNILYHMSGVKWDVKDIMSQHNSYVDVMLKSLEQLSVRLVDINRRVPIPKVVYDLVWEHCVRLANRTIVEGYAGAKKCSNEGRALMQLDFQQFLSKLETIVDLRPIPERDYVEAYIKAYYLPESQMESWILEHKEYSNKQLLSLINTVDHINKKARQRLIAIVEEMDRHRR</sequence>
<dbReference type="OrthoDB" id="10263345at2759"/>
<reference evidence="7 8" key="1">
    <citation type="journal article" date="2017" name="Nat. Ecol. Evol.">
        <title>Scallop genome provides insights into evolution of bilaterian karyotype and development.</title>
        <authorList>
            <person name="Wang S."/>
            <person name="Zhang J."/>
            <person name="Jiao W."/>
            <person name="Li J."/>
            <person name="Xun X."/>
            <person name="Sun Y."/>
            <person name="Guo X."/>
            <person name="Huan P."/>
            <person name="Dong B."/>
            <person name="Zhang L."/>
            <person name="Hu X."/>
            <person name="Sun X."/>
            <person name="Wang J."/>
            <person name="Zhao C."/>
            <person name="Wang Y."/>
            <person name="Wang D."/>
            <person name="Huang X."/>
            <person name="Wang R."/>
            <person name="Lv J."/>
            <person name="Li Y."/>
            <person name="Zhang Z."/>
            <person name="Liu B."/>
            <person name="Lu W."/>
            <person name="Hui Y."/>
            <person name="Liang J."/>
            <person name="Zhou Z."/>
            <person name="Hou R."/>
            <person name="Li X."/>
            <person name="Liu Y."/>
            <person name="Li H."/>
            <person name="Ning X."/>
            <person name="Lin Y."/>
            <person name="Zhao L."/>
            <person name="Xing Q."/>
            <person name="Dou J."/>
            <person name="Li Y."/>
            <person name="Mao J."/>
            <person name="Guo H."/>
            <person name="Dou H."/>
            <person name="Li T."/>
            <person name="Mu C."/>
            <person name="Jiang W."/>
            <person name="Fu Q."/>
            <person name="Fu X."/>
            <person name="Miao Y."/>
            <person name="Liu J."/>
            <person name="Yu Q."/>
            <person name="Li R."/>
            <person name="Liao H."/>
            <person name="Li X."/>
            <person name="Kong Y."/>
            <person name="Jiang Z."/>
            <person name="Chourrout D."/>
            <person name="Li R."/>
            <person name="Bao Z."/>
        </authorList>
    </citation>
    <scope>NUCLEOTIDE SEQUENCE [LARGE SCALE GENOMIC DNA]</scope>
    <source>
        <strain evidence="7 8">PY_sf001</strain>
    </source>
</reference>
<dbReference type="GO" id="GO:0000149">
    <property type="term" value="F:SNARE binding"/>
    <property type="evidence" value="ECO:0007669"/>
    <property type="project" value="TreeGrafter"/>
</dbReference>
<feature type="domain" description="Syndetin C-terminal" evidence="5">
    <location>
        <begin position="714"/>
        <end position="946"/>
    </location>
</feature>
<name>A0A210PIR4_MIZYE</name>
<dbReference type="GO" id="GO:0032456">
    <property type="term" value="P:endocytic recycling"/>
    <property type="evidence" value="ECO:0007669"/>
    <property type="project" value="InterPro"/>
</dbReference>
<dbReference type="Proteomes" id="UP000242188">
    <property type="component" value="Unassembled WGS sequence"/>
</dbReference>
<dbReference type="Pfam" id="PF10475">
    <property type="entry name" value="Vps54_N"/>
    <property type="match status" value="1"/>
</dbReference>
<organism evidence="7 8">
    <name type="scientific">Mizuhopecten yessoensis</name>
    <name type="common">Japanese scallop</name>
    <name type="synonym">Patinopecten yessoensis</name>
    <dbReference type="NCBI Taxonomy" id="6573"/>
    <lineage>
        <taxon>Eukaryota</taxon>
        <taxon>Metazoa</taxon>
        <taxon>Spiralia</taxon>
        <taxon>Lophotrochozoa</taxon>
        <taxon>Mollusca</taxon>
        <taxon>Bivalvia</taxon>
        <taxon>Autobranchia</taxon>
        <taxon>Pteriomorphia</taxon>
        <taxon>Pectinida</taxon>
        <taxon>Pectinoidea</taxon>
        <taxon>Pectinidae</taxon>
        <taxon>Mizuhopecten</taxon>
    </lineage>
</organism>
<gene>
    <name evidence="7" type="ORF">KP79_PYT17982</name>
</gene>
<evidence type="ECO:0008006" key="9">
    <source>
        <dbReference type="Google" id="ProtNLM"/>
    </source>
</evidence>
<evidence type="ECO:0000256" key="4">
    <source>
        <dbReference type="SAM" id="MobiDB-lite"/>
    </source>
</evidence>
<evidence type="ECO:0000259" key="5">
    <source>
        <dbReference type="Pfam" id="PF10474"/>
    </source>
</evidence>
<keyword evidence="3" id="KW-0175">Coiled coil</keyword>
<dbReference type="EMBL" id="NEDP02076632">
    <property type="protein sequence ID" value="OWF36363.1"/>
    <property type="molecule type" value="Genomic_DNA"/>
</dbReference>
<feature type="compositionally biased region" description="Basic and acidic residues" evidence="4">
    <location>
        <begin position="515"/>
        <end position="530"/>
    </location>
</feature>
<dbReference type="InterPro" id="IPR019515">
    <property type="entry name" value="VPS54_N"/>
</dbReference>
<dbReference type="PANTHER" id="PTHR13258:SF0">
    <property type="entry name" value="SYNDETIN"/>
    <property type="match status" value="1"/>
</dbReference>
<dbReference type="GO" id="GO:0042147">
    <property type="term" value="P:retrograde transport, endosome to Golgi"/>
    <property type="evidence" value="ECO:0007669"/>
    <property type="project" value="InterPro"/>
</dbReference>
<evidence type="ECO:0000313" key="7">
    <source>
        <dbReference type="EMBL" id="OWF36363.1"/>
    </source>
</evidence>
<keyword evidence="2" id="KW-0653">Protein transport</keyword>
<comment type="caution">
    <text evidence="7">The sequence shown here is derived from an EMBL/GenBank/DDBJ whole genome shotgun (WGS) entry which is preliminary data.</text>
</comment>
<evidence type="ECO:0000313" key="8">
    <source>
        <dbReference type="Proteomes" id="UP000242188"/>
    </source>
</evidence>
<evidence type="ECO:0000259" key="6">
    <source>
        <dbReference type="Pfam" id="PF10475"/>
    </source>
</evidence>
<dbReference type="InterPro" id="IPR040047">
    <property type="entry name" value="VPS50"/>
</dbReference>
<protein>
    <recommendedName>
        <fullName evidence="9">Coiled-coil domain-containing protein 132</fullName>
    </recommendedName>
</protein>
<dbReference type="GO" id="GO:1990745">
    <property type="term" value="C:EARP complex"/>
    <property type="evidence" value="ECO:0007669"/>
    <property type="project" value="InterPro"/>
</dbReference>
<feature type="compositionally biased region" description="Acidic residues" evidence="4">
    <location>
        <begin position="536"/>
        <end position="566"/>
    </location>
</feature>
<accession>A0A210PIR4</accession>
<evidence type="ECO:0000256" key="2">
    <source>
        <dbReference type="ARBA" id="ARBA00022927"/>
    </source>
</evidence>
<feature type="region of interest" description="Disordered" evidence="4">
    <location>
        <begin position="497"/>
        <end position="567"/>
    </location>
</feature>
<keyword evidence="1" id="KW-0813">Transport</keyword>